<dbReference type="KEGG" id="mcha:111014317"/>
<dbReference type="InterPro" id="IPR044827">
    <property type="entry name" value="GBF-like"/>
</dbReference>
<organism evidence="10 11">
    <name type="scientific">Momordica charantia</name>
    <name type="common">Bitter gourd</name>
    <name type="synonym">Balsam pear</name>
    <dbReference type="NCBI Taxonomy" id="3673"/>
    <lineage>
        <taxon>Eukaryota</taxon>
        <taxon>Viridiplantae</taxon>
        <taxon>Streptophyta</taxon>
        <taxon>Embryophyta</taxon>
        <taxon>Tracheophyta</taxon>
        <taxon>Spermatophyta</taxon>
        <taxon>Magnoliopsida</taxon>
        <taxon>eudicotyledons</taxon>
        <taxon>Gunneridae</taxon>
        <taxon>Pentapetalae</taxon>
        <taxon>rosids</taxon>
        <taxon>fabids</taxon>
        <taxon>Cucurbitales</taxon>
        <taxon>Cucurbitaceae</taxon>
        <taxon>Momordiceae</taxon>
        <taxon>Momordica</taxon>
    </lineage>
</organism>
<feature type="compositionally biased region" description="Basic residues" evidence="8">
    <location>
        <begin position="73"/>
        <end position="84"/>
    </location>
</feature>
<sequence length="520" mass="58252">MVFSPAPMASTKCSDGSSCSALRSFSSSSCSSSYTAMAADQMVKVEIEAAEALADLAALAVRESGAQPSDKKWRTKLKGKRARKDVKSESPTNDFLDSLPSRSDLDRRIEQDRGVVSQQPSEKECTNQSRSDCETTRKMLKTEKEVELSKVSPKCTTSYPLFGCRKSRRNLTEAEKEERRVRRILANRESARQTIRRRQALCEELTKKAADLAWENENLKREKELALKEYHSLETTNKELKEQMAQAVKPKVEEIPGNNRSSHLQIPPLPTNYPLFLYGRPPFASYFWPSSPYQHELPNVVVIPSSIHLPTNSNVSDSSHVHENFTNSNGPSTPFCLLPCSWLLPHHDRRNQQGPQVSCSTGNNQEDICLNSQNSCHTSKVAVRAESRHSSLPSTEEKKEATDSTEALNPKNHIQNPVGVAVGGFETDAKAQVRRMISPVRFKCIESTSAVKQDNRSKDDHGLSTRACADFCVFPEKKHEAESVSSKKTIDAMVAAEARRRRKELTKLKNLHGRQCHMHS</sequence>
<proteinExistence type="inferred from homology"/>
<dbReference type="InterPro" id="IPR046347">
    <property type="entry name" value="bZIP_sf"/>
</dbReference>
<keyword evidence="7" id="KW-0175">Coiled coil</keyword>
<gene>
    <name evidence="11" type="primary">LOC111014317</name>
</gene>
<dbReference type="GO" id="GO:0003700">
    <property type="term" value="F:DNA-binding transcription factor activity"/>
    <property type="evidence" value="ECO:0007669"/>
    <property type="project" value="InterPro"/>
</dbReference>
<evidence type="ECO:0000256" key="5">
    <source>
        <dbReference type="ARBA" id="ARBA00023163"/>
    </source>
</evidence>
<evidence type="ECO:0000313" key="10">
    <source>
        <dbReference type="Proteomes" id="UP000504603"/>
    </source>
</evidence>
<evidence type="ECO:0000256" key="8">
    <source>
        <dbReference type="SAM" id="MobiDB-lite"/>
    </source>
</evidence>
<feature type="compositionally biased region" description="Basic and acidic residues" evidence="8">
    <location>
        <begin position="383"/>
        <end position="402"/>
    </location>
</feature>
<evidence type="ECO:0000256" key="2">
    <source>
        <dbReference type="ARBA" id="ARBA00007163"/>
    </source>
</evidence>
<dbReference type="SUPFAM" id="SSF57959">
    <property type="entry name" value="Leucine zipper domain"/>
    <property type="match status" value="1"/>
</dbReference>
<keyword evidence="4" id="KW-0238">DNA-binding</keyword>
<reference evidence="11" key="1">
    <citation type="submission" date="2025-08" db="UniProtKB">
        <authorList>
            <consortium name="RefSeq"/>
        </authorList>
    </citation>
    <scope>IDENTIFICATION</scope>
    <source>
        <strain evidence="11">OHB3-1</strain>
    </source>
</reference>
<evidence type="ECO:0000256" key="6">
    <source>
        <dbReference type="ARBA" id="ARBA00023242"/>
    </source>
</evidence>
<protein>
    <submittedName>
        <fullName evidence="11">Uncharacterized protein LOC111014317 isoform X1</fullName>
    </submittedName>
</protein>
<keyword evidence="3" id="KW-0805">Transcription regulation</keyword>
<dbReference type="PROSITE" id="PS50217">
    <property type="entry name" value="BZIP"/>
    <property type="match status" value="1"/>
</dbReference>
<keyword evidence="10" id="KW-1185">Reference proteome</keyword>
<dbReference type="SMART" id="SM00338">
    <property type="entry name" value="BRLZ"/>
    <property type="match status" value="1"/>
</dbReference>
<feature type="region of interest" description="Disordered" evidence="8">
    <location>
        <begin position="380"/>
        <end position="415"/>
    </location>
</feature>
<evidence type="ECO:0000256" key="1">
    <source>
        <dbReference type="ARBA" id="ARBA00004123"/>
    </source>
</evidence>
<comment type="similarity">
    <text evidence="2">Belongs to the bZIP family.</text>
</comment>
<dbReference type="InterPro" id="IPR004827">
    <property type="entry name" value="bZIP"/>
</dbReference>
<keyword evidence="6" id="KW-0539">Nucleus</keyword>
<dbReference type="PANTHER" id="PTHR45967:SF28">
    <property type="entry name" value="BASIC-LEUCINE ZIPPER (BZIP) TRANSCRIPTION FACTOR FAMILY PROTEIN"/>
    <property type="match status" value="1"/>
</dbReference>
<dbReference type="AlphaFoldDB" id="A0A6J1CSC2"/>
<dbReference type="InterPro" id="IPR045314">
    <property type="entry name" value="bZIP_plant_GBF1"/>
</dbReference>
<feature type="compositionally biased region" description="Polar residues" evidence="8">
    <location>
        <begin position="404"/>
        <end position="415"/>
    </location>
</feature>
<feature type="domain" description="BZIP" evidence="9">
    <location>
        <begin position="177"/>
        <end position="240"/>
    </location>
</feature>
<dbReference type="GO" id="GO:0005634">
    <property type="term" value="C:nucleus"/>
    <property type="evidence" value="ECO:0007669"/>
    <property type="project" value="UniProtKB-SubCell"/>
</dbReference>
<evidence type="ECO:0000256" key="4">
    <source>
        <dbReference type="ARBA" id="ARBA00023125"/>
    </source>
</evidence>
<comment type="subcellular location">
    <subcellularLocation>
        <location evidence="1">Nucleus</location>
    </subcellularLocation>
</comment>
<evidence type="ECO:0000256" key="7">
    <source>
        <dbReference type="SAM" id="Coils"/>
    </source>
</evidence>
<feature type="coiled-coil region" evidence="7">
    <location>
        <begin position="174"/>
        <end position="243"/>
    </location>
</feature>
<dbReference type="GO" id="GO:0043565">
    <property type="term" value="F:sequence-specific DNA binding"/>
    <property type="evidence" value="ECO:0007669"/>
    <property type="project" value="InterPro"/>
</dbReference>
<dbReference type="OrthoDB" id="1928614at2759"/>
<dbReference type="RefSeq" id="XP_022144690.1">
    <property type="nucleotide sequence ID" value="XM_022288998.1"/>
</dbReference>
<evidence type="ECO:0000259" key="9">
    <source>
        <dbReference type="PROSITE" id="PS50217"/>
    </source>
</evidence>
<dbReference type="PANTHER" id="PTHR45967">
    <property type="entry name" value="G-BOX-BINDING FACTOR 3-RELATED"/>
    <property type="match status" value="1"/>
</dbReference>
<evidence type="ECO:0000313" key="11">
    <source>
        <dbReference type="RefSeq" id="XP_022144690.1"/>
    </source>
</evidence>
<dbReference type="CDD" id="cd14702">
    <property type="entry name" value="bZIP_plant_GBF1"/>
    <property type="match status" value="1"/>
</dbReference>
<name>A0A6J1CSC2_MOMCH</name>
<evidence type="ECO:0000256" key="3">
    <source>
        <dbReference type="ARBA" id="ARBA00023015"/>
    </source>
</evidence>
<feature type="region of interest" description="Disordered" evidence="8">
    <location>
        <begin position="64"/>
        <end position="107"/>
    </location>
</feature>
<keyword evidence="5" id="KW-0804">Transcription</keyword>
<dbReference type="Proteomes" id="UP000504603">
    <property type="component" value="Unplaced"/>
</dbReference>
<accession>A0A6J1CSC2</accession>
<dbReference type="GeneID" id="111014317"/>